<organism evidence="2 3">
    <name type="scientific">Desulfomonile tiedjei (strain ATCC 49306 / DSM 6799 / DCB-1)</name>
    <dbReference type="NCBI Taxonomy" id="706587"/>
    <lineage>
        <taxon>Bacteria</taxon>
        <taxon>Pseudomonadati</taxon>
        <taxon>Thermodesulfobacteriota</taxon>
        <taxon>Desulfomonilia</taxon>
        <taxon>Desulfomonilales</taxon>
        <taxon>Desulfomonilaceae</taxon>
        <taxon>Desulfomonile</taxon>
    </lineage>
</organism>
<protein>
    <submittedName>
        <fullName evidence="2">Transglutaminase-like enzyme, predicted cysteine protease</fullName>
    </submittedName>
</protein>
<keyword evidence="3" id="KW-1185">Reference proteome</keyword>
<keyword evidence="2" id="KW-0645">Protease</keyword>
<dbReference type="Gene3D" id="3.10.620.30">
    <property type="match status" value="1"/>
</dbReference>
<feature type="domain" description="Transglutaminase-like" evidence="1">
    <location>
        <begin position="24"/>
        <end position="140"/>
    </location>
</feature>
<dbReference type="RefSeq" id="WP_014813063.1">
    <property type="nucleotide sequence ID" value="NC_018025.1"/>
</dbReference>
<reference evidence="3" key="1">
    <citation type="submission" date="2012-06" db="EMBL/GenBank/DDBJ databases">
        <title>Complete sequence of chromosome of Desulfomonile tiedjei DSM 6799.</title>
        <authorList>
            <person name="Lucas S."/>
            <person name="Copeland A."/>
            <person name="Lapidus A."/>
            <person name="Glavina del Rio T."/>
            <person name="Dalin E."/>
            <person name="Tice H."/>
            <person name="Bruce D."/>
            <person name="Goodwin L."/>
            <person name="Pitluck S."/>
            <person name="Peters L."/>
            <person name="Ovchinnikova G."/>
            <person name="Zeytun A."/>
            <person name="Lu M."/>
            <person name="Kyrpides N."/>
            <person name="Mavromatis K."/>
            <person name="Ivanova N."/>
            <person name="Brettin T."/>
            <person name="Detter J.C."/>
            <person name="Han C."/>
            <person name="Larimer F."/>
            <person name="Land M."/>
            <person name="Hauser L."/>
            <person name="Markowitz V."/>
            <person name="Cheng J.-F."/>
            <person name="Hugenholtz P."/>
            <person name="Woyke T."/>
            <person name="Wu D."/>
            <person name="Spring S."/>
            <person name="Schroeder M."/>
            <person name="Brambilla E."/>
            <person name="Klenk H.-P."/>
            <person name="Eisen J.A."/>
        </authorList>
    </citation>
    <scope>NUCLEOTIDE SEQUENCE [LARGE SCALE GENOMIC DNA]</scope>
    <source>
        <strain evidence="3">ATCC 49306 / DSM 6799 / DCB-1</strain>
    </source>
</reference>
<proteinExistence type="predicted"/>
<evidence type="ECO:0000259" key="1">
    <source>
        <dbReference type="Pfam" id="PF01841"/>
    </source>
</evidence>
<dbReference type="KEGG" id="dti:Desti_5376"/>
<dbReference type="PANTHER" id="PTHR33490">
    <property type="entry name" value="BLR5614 PROTEIN-RELATED"/>
    <property type="match status" value="1"/>
</dbReference>
<evidence type="ECO:0000313" key="3">
    <source>
        <dbReference type="Proteomes" id="UP000006055"/>
    </source>
</evidence>
<dbReference type="SUPFAM" id="SSF54001">
    <property type="entry name" value="Cysteine proteinases"/>
    <property type="match status" value="1"/>
</dbReference>
<evidence type="ECO:0000313" key="2">
    <source>
        <dbReference type="EMBL" id="AFM27964.1"/>
    </source>
</evidence>
<dbReference type="InterPro" id="IPR038765">
    <property type="entry name" value="Papain-like_cys_pep_sf"/>
</dbReference>
<sequence>MTVDFSKYLSPTAIIDSDDKSVRDFAHDVVTGADDPIEMAVKLYLVVRDNILYDPYTPFYLPEHYRASYVLKQRRGFCVPKASLLCALGRACSIASRVGFAAVRNHLATRQLIEFMGSDIFDYHGFVEFFLDGKWVKCTPAFNIELCKKHSVPPLEFNGREDSLFHAYSLDNKKFMEYVEYYGCYSDIPVALIVAGWKKTYGEQRVDSWIAALESGKSTRPDFGREDILKN</sequence>
<dbReference type="STRING" id="706587.Desti_5376"/>
<dbReference type="HOGENOM" id="CLU_087197_0_0_7"/>
<keyword evidence="2" id="KW-0378">Hydrolase</keyword>
<dbReference type="GO" id="GO:0008233">
    <property type="term" value="F:peptidase activity"/>
    <property type="evidence" value="ECO:0007669"/>
    <property type="project" value="UniProtKB-KW"/>
</dbReference>
<accession>I4CEH3</accession>
<dbReference type="GO" id="GO:0006508">
    <property type="term" value="P:proteolysis"/>
    <property type="evidence" value="ECO:0007669"/>
    <property type="project" value="UniProtKB-KW"/>
</dbReference>
<dbReference type="Proteomes" id="UP000006055">
    <property type="component" value="Chromosome"/>
</dbReference>
<dbReference type="InterPro" id="IPR002931">
    <property type="entry name" value="Transglutaminase-like"/>
</dbReference>
<dbReference type="EMBL" id="CP003360">
    <property type="protein sequence ID" value="AFM27964.1"/>
    <property type="molecule type" value="Genomic_DNA"/>
</dbReference>
<dbReference type="Pfam" id="PF01841">
    <property type="entry name" value="Transglut_core"/>
    <property type="match status" value="1"/>
</dbReference>
<dbReference type="eggNOG" id="COG1305">
    <property type="taxonomic scope" value="Bacteria"/>
</dbReference>
<dbReference type="PANTHER" id="PTHR33490:SF3">
    <property type="entry name" value="CONSERVED INTEGRAL MEMBRANE PROTEIN"/>
    <property type="match status" value="1"/>
</dbReference>
<name>I4CEH3_DESTA</name>
<dbReference type="AlphaFoldDB" id="I4CEH3"/>
<gene>
    <name evidence="2" type="ordered locus">Desti_5376</name>
</gene>